<proteinExistence type="predicted"/>
<name>A0ABW4HQH2_9BACI</name>
<dbReference type="SUPFAM" id="SSF46689">
    <property type="entry name" value="Homeodomain-like"/>
    <property type="match status" value="1"/>
</dbReference>
<dbReference type="Pfam" id="PF00440">
    <property type="entry name" value="TetR_N"/>
    <property type="match status" value="1"/>
</dbReference>
<dbReference type="InterPro" id="IPR009057">
    <property type="entry name" value="Homeodomain-like_sf"/>
</dbReference>
<evidence type="ECO:0000256" key="1">
    <source>
        <dbReference type="ARBA" id="ARBA00022491"/>
    </source>
</evidence>
<keyword evidence="2 3" id="KW-0238">DNA-binding</keyword>
<dbReference type="InterPro" id="IPR039532">
    <property type="entry name" value="TetR_C_Firmicutes"/>
</dbReference>
<reference evidence="6" key="1">
    <citation type="journal article" date="2019" name="Int. J. Syst. Evol. Microbiol.">
        <title>The Global Catalogue of Microorganisms (GCM) 10K type strain sequencing project: providing services to taxonomists for standard genome sequencing and annotation.</title>
        <authorList>
            <consortium name="The Broad Institute Genomics Platform"/>
            <consortium name="The Broad Institute Genome Sequencing Center for Infectious Disease"/>
            <person name="Wu L."/>
            <person name="Ma J."/>
        </authorList>
    </citation>
    <scope>NUCLEOTIDE SEQUENCE [LARGE SCALE GENOMIC DNA]</scope>
    <source>
        <strain evidence="6">CGMCC 1.12376</strain>
    </source>
</reference>
<keyword evidence="1" id="KW-0678">Repressor</keyword>
<evidence type="ECO:0000313" key="6">
    <source>
        <dbReference type="Proteomes" id="UP001597221"/>
    </source>
</evidence>
<dbReference type="Proteomes" id="UP001597221">
    <property type="component" value="Unassembled WGS sequence"/>
</dbReference>
<evidence type="ECO:0000259" key="4">
    <source>
        <dbReference type="PROSITE" id="PS50977"/>
    </source>
</evidence>
<gene>
    <name evidence="5" type="ORF">ACFSBH_07230</name>
</gene>
<dbReference type="EMBL" id="JBHUDE010000035">
    <property type="protein sequence ID" value="MFD1607440.1"/>
    <property type="molecule type" value="Genomic_DNA"/>
</dbReference>
<evidence type="ECO:0000313" key="5">
    <source>
        <dbReference type="EMBL" id="MFD1607440.1"/>
    </source>
</evidence>
<comment type="caution">
    <text evidence="5">The sequence shown here is derived from an EMBL/GenBank/DDBJ whole genome shotgun (WGS) entry which is preliminary data.</text>
</comment>
<feature type="DNA-binding region" description="H-T-H motif" evidence="3">
    <location>
        <begin position="34"/>
        <end position="53"/>
    </location>
</feature>
<dbReference type="PROSITE" id="PS50977">
    <property type="entry name" value="HTH_TETR_2"/>
    <property type="match status" value="1"/>
</dbReference>
<dbReference type="Pfam" id="PF14278">
    <property type="entry name" value="TetR_C_8"/>
    <property type="match status" value="1"/>
</dbReference>
<keyword evidence="6" id="KW-1185">Reference proteome</keyword>
<evidence type="ECO:0000256" key="3">
    <source>
        <dbReference type="PROSITE-ProRule" id="PRU00335"/>
    </source>
</evidence>
<dbReference type="RefSeq" id="WP_379596804.1">
    <property type="nucleotide sequence ID" value="NZ_JBHUDE010000035.1"/>
</dbReference>
<feature type="domain" description="HTH tetR-type" evidence="4">
    <location>
        <begin position="11"/>
        <end position="71"/>
    </location>
</feature>
<sequence length="205" mass="24214">MIEPVSTPRTNRTKEHFQLALISLIKEKGFQDTTVKDIVTTAKYNRSTFYTHYQDKYKLAEDLLFTMLEGLEHAVGKAYQSRRKVNTKQLTAESFHIVSYIYDHRDFFELINYEDTIPELHTRFPKTILKIYQEKFQFETINNLPVDMNYFTRYTAYGFYGLLSYWISTGFEASQEEFIEEVIQLARTHMATVRFVGDSSDSSRN</sequence>
<dbReference type="PANTHER" id="PTHR43479">
    <property type="entry name" value="ACREF/ENVCD OPERON REPRESSOR-RELATED"/>
    <property type="match status" value="1"/>
</dbReference>
<dbReference type="PANTHER" id="PTHR43479:SF7">
    <property type="entry name" value="TETR-FAMILY TRANSCRIPTIONAL REGULATOR"/>
    <property type="match status" value="1"/>
</dbReference>
<evidence type="ECO:0000256" key="2">
    <source>
        <dbReference type="ARBA" id="ARBA00023125"/>
    </source>
</evidence>
<organism evidence="5 6">
    <name type="scientific">Oceanobacillus luteolus</name>
    <dbReference type="NCBI Taxonomy" id="1274358"/>
    <lineage>
        <taxon>Bacteria</taxon>
        <taxon>Bacillati</taxon>
        <taxon>Bacillota</taxon>
        <taxon>Bacilli</taxon>
        <taxon>Bacillales</taxon>
        <taxon>Bacillaceae</taxon>
        <taxon>Oceanobacillus</taxon>
    </lineage>
</organism>
<accession>A0ABW4HQH2</accession>
<protein>
    <submittedName>
        <fullName evidence="5">TetR/AcrR family transcriptional regulator</fullName>
    </submittedName>
</protein>
<dbReference type="InterPro" id="IPR050624">
    <property type="entry name" value="HTH-type_Tx_Regulator"/>
</dbReference>
<dbReference type="InterPro" id="IPR001647">
    <property type="entry name" value="HTH_TetR"/>
</dbReference>
<dbReference type="Gene3D" id="1.10.357.10">
    <property type="entry name" value="Tetracycline Repressor, domain 2"/>
    <property type="match status" value="1"/>
</dbReference>